<dbReference type="GO" id="GO:0003677">
    <property type="term" value="F:DNA binding"/>
    <property type="evidence" value="ECO:0007669"/>
    <property type="project" value="UniProtKB-KW"/>
</dbReference>
<dbReference type="AlphaFoldDB" id="A0A1D1VEH1"/>
<feature type="region of interest" description="Disordered" evidence="2">
    <location>
        <begin position="175"/>
        <end position="195"/>
    </location>
</feature>
<gene>
    <name evidence="3" type="primary">RvY_10945</name>
    <name evidence="3" type="synonym">RvY_10945.1</name>
    <name evidence="3" type="ORF">RvY_10945-1</name>
</gene>
<evidence type="ECO:0000313" key="4">
    <source>
        <dbReference type="Proteomes" id="UP000186922"/>
    </source>
</evidence>
<evidence type="ECO:0000256" key="2">
    <source>
        <dbReference type="SAM" id="MobiDB-lite"/>
    </source>
</evidence>
<sequence>LCQIYTALPSPRYGYLTTLKANSTAISSQRTRKSQWNRFIDFCTEYHLTSLLCESHTVALYIAYLSSSLQYTTVLNYVAAFMSMHHFSELSPPSWSNHEIQQALQGLKQGSKELPCRRLPITRSHLEDIHDRLHRVPRYLRRCFWAACVTSCGVQQTSSSLPQRNVRQLVFGTSHSTASAPRSASPRLKPASSPTTAIKSSCRSFKEKSHFTRPLLSATCCRTSNVVRHRLLFYPTTTSINGGL</sequence>
<proteinExistence type="predicted"/>
<reference evidence="3 4" key="1">
    <citation type="journal article" date="2016" name="Nat. Commun.">
        <title>Extremotolerant tardigrade genome and improved radiotolerance of human cultured cells by tardigrade-unique protein.</title>
        <authorList>
            <person name="Hashimoto T."/>
            <person name="Horikawa D.D."/>
            <person name="Saito Y."/>
            <person name="Kuwahara H."/>
            <person name="Kozuka-Hata H."/>
            <person name="Shin-I T."/>
            <person name="Minakuchi Y."/>
            <person name="Ohishi K."/>
            <person name="Motoyama A."/>
            <person name="Aizu T."/>
            <person name="Enomoto A."/>
            <person name="Kondo K."/>
            <person name="Tanaka S."/>
            <person name="Hara Y."/>
            <person name="Koshikawa S."/>
            <person name="Sagara H."/>
            <person name="Miura T."/>
            <person name="Yokobori S."/>
            <person name="Miyagawa K."/>
            <person name="Suzuki Y."/>
            <person name="Kubo T."/>
            <person name="Oyama M."/>
            <person name="Kohara Y."/>
            <person name="Fujiyama A."/>
            <person name="Arakawa K."/>
            <person name="Katayama T."/>
            <person name="Toyoda A."/>
            <person name="Kunieda T."/>
        </authorList>
    </citation>
    <scope>NUCLEOTIDE SEQUENCE [LARGE SCALE GENOMIC DNA]</scope>
    <source>
        <strain evidence="3 4">YOKOZUNA-1</strain>
    </source>
</reference>
<dbReference type="InterPro" id="IPR010998">
    <property type="entry name" value="Integrase_recombinase_N"/>
</dbReference>
<dbReference type="Gene3D" id="1.10.150.130">
    <property type="match status" value="1"/>
</dbReference>
<keyword evidence="4" id="KW-1185">Reference proteome</keyword>
<evidence type="ECO:0000256" key="1">
    <source>
        <dbReference type="ARBA" id="ARBA00023125"/>
    </source>
</evidence>
<dbReference type="Proteomes" id="UP000186922">
    <property type="component" value="Unassembled WGS sequence"/>
</dbReference>
<evidence type="ECO:0000313" key="3">
    <source>
        <dbReference type="EMBL" id="GAV00032.1"/>
    </source>
</evidence>
<organism evidence="3 4">
    <name type="scientific">Ramazzottius varieornatus</name>
    <name type="common">Water bear</name>
    <name type="synonym">Tardigrade</name>
    <dbReference type="NCBI Taxonomy" id="947166"/>
    <lineage>
        <taxon>Eukaryota</taxon>
        <taxon>Metazoa</taxon>
        <taxon>Ecdysozoa</taxon>
        <taxon>Tardigrada</taxon>
        <taxon>Eutardigrada</taxon>
        <taxon>Parachela</taxon>
        <taxon>Hypsibioidea</taxon>
        <taxon>Ramazzottiidae</taxon>
        <taxon>Ramazzottius</taxon>
    </lineage>
</organism>
<protein>
    <submittedName>
        <fullName evidence="3">Uncharacterized protein</fullName>
    </submittedName>
</protein>
<keyword evidence="1" id="KW-0238">DNA-binding</keyword>
<feature type="compositionally biased region" description="Low complexity" evidence="2">
    <location>
        <begin position="175"/>
        <end position="194"/>
    </location>
</feature>
<dbReference type="EMBL" id="BDGG01000005">
    <property type="protein sequence ID" value="GAV00032.1"/>
    <property type="molecule type" value="Genomic_DNA"/>
</dbReference>
<name>A0A1D1VEH1_RAMVA</name>
<accession>A0A1D1VEH1</accession>
<feature type="non-terminal residue" evidence="3">
    <location>
        <position position="1"/>
    </location>
</feature>
<dbReference type="SUPFAM" id="SSF47823">
    <property type="entry name" value="lambda integrase-like, N-terminal domain"/>
    <property type="match status" value="1"/>
</dbReference>
<comment type="caution">
    <text evidence="3">The sequence shown here is derived from an EMBL/GenBank/DDBJ whole genome shotgun (WGS) entry which is preliminary data.</text>
</comment>